<dbReference type="AlphaFoldDB" id="A0A844FD15"/>
<dbReference type="PANTHER" id="PTHR35004:SF8">
    <property type="entry name" value="TRANSPOSASE RV3428C-RELATED"/>
    <property type="match status" value="1"/>
</dbReference>
<comment type="caution">
    <text evidence="3">The sequence shown here is derived from an EMBL/GenBank/DDBJ whole genome shotgun (WGS) entry which is preliminary data.</text>
</comment>
<evidence type="ECO:0000313" key="4">
    <source>
        <dbReference type="Proteomes" id="UP000462363"/>
    </source>
</evidence>
<dbReference type="Pfam" id="PF22483">
    <property type="entry name" value="Mu-transpos_C_2"/>
    <property type="match status" value="1"/>
</dbReference>
<protein>
    <submittedName>
        <fullName evidence="3">Transposase</fullName>
    </submittedName>
</protein>
<organism evidence="3 4">
    <name type="scientific">Clostridium scindens (strain JCM 10418 / VPI 12708)</name>
    <dbReference type="NCBI Taxonomy" id="29347"/>
    <lineage>
        <taxon>Bacteria</taxon>
        <taxon>Bacillati</taxon>
        <taxon>Bacillota</taxon>
        <taxon>Clostridia</taxon>
        <taxon>Lachnospirales</taxon>
        <taxon>Lachnospiraceae</taxon>
    </lineage>
</organism>
<evidence type="ECO:0000259" key="2">
    <source>
        <dbReference type="Pfam" id="PF22483"/>
    </source>
</evidence>
<dbReference type="PANTHER" id="PTHR35004">
    <property type="entry name" value="TRANSPOSASE RV3428C-RELATED"/>
    <property type="match status" value="1"/>
</dbReference>
<reference evidence="3 4" key="1">
    <citation type="submission" date="2019-08" db="EMBL/GenBank/DDBJ databases">
        <title>In-depth cultivation of the pig gut microbiome towards novel bacterial diversity and tailored functional studies.</title>
        <authorList>
            <person name="Wylensek D."/>
            <person name="Hitch T.C.A."/>
            <person name="Clavel T."/>
        </authorList>
    </citation>
    <scope>NUCLEOTIDE SEQUENCE [LARGE SCALE GENOMIC DNA]</scope>
    <source>
        <strain evidence="3 4">BL-389-WT-3D</strain>
    </source>
</reference>
<proteinExistence type="predicted"/>
<feature type="domain" description="Transposase for insertion sequence element IS21-like C-terminal" evidence="2">
    <location>
        <begin position="329"/>
        <end position="400"/>
    </location>
</feature>
<sequence length="543" mass="63159">MTGGSTMDYKKVLRLHFVNHLSSREIAESCGDCGKTSVNEFLKRFRESQEPSYPLPPDVTNEFIENLLYKKPGVSAEQLLYRDFDKEAVYKALARKGETMKHLWQKYNAIGIVDGKKPMSYRQYCRRYSEWADSKQLTFHIQRYPGVNLELDYAGKQLYLHNRRNPEETTKVTVFIAALTYSDYFYPEGMTECDIRNWIRVNNNALAYFGGVTPTVTPDNCKVAVARNKDWISPVLNKDFQAWAEHNDTVLTPAKVKSPRWKPVVEGNVKIITMHILVDMEDMVFYSLDDLNRVLMEKVAAENRRPFQGLTYSRYDLFETEEKETLLPLPTNRFEYLERKTVKVAQDFSFTFDKVHYSMPRKYLRQELEIQAGEKEIYIYNKHGDLIRAHKRSYTPKAWVMIPTDMPAEYKDYGYWNVPYFQQKASAIGSSTRALIDAVIRKYAYPVQAFRSCFGILQYAEKYSPEALERCCKDAVLAGKCNYSYICNTVSAYHKEPLQNPSPQSKRKEDAATTISGTYKDDDSKYSLRNLLKRQETEDGNED</sequence>
<gene>
    <name evidence="3" type="ORF">FYJ37_15635</name>
</gene>
<dbReference type="Proteomes" id="UP000462363">
    <property type="component" value="Unassembled WGS sequence"/>
</dbReference>
<accession>A0A844FD15</accession>
<evidence type="ECO:0000256" key="1">
    <source>
        <dbReference type="SAM" id="MobiDB-lite"/>
    </source>
</evidence>
<dbReference type="EMBL" id="VUMB01000047">
    <property type="protein sequence ID" value="MSS41721.1"/>
    <property type="molecule type" value="Genomic_DNA"/>
</dbReference>
<name>A0A844FD15_CLOSV</name>
<dbReference type="InterPro" id="IPR054353">
    <property type="entry name" value="IstA-like_C"/>
</dbReference>
<evidence type="ECO:0000313" key="3">
    <source>
        <dbReference type="EMBL" id="MSS41721.1"/>
    </source>
</evidence>
<feature type="region of interest" description="Disordered" evidence="1">
    <location>
        <begin position="497"/>
        <end position="543"/>
    </location>
</feature>